<proteinExistence type="predicted"/>
<keyword evidence="3" id="KW-1185">Reference proteome</keyword>
<protein>
    <submittedName>
        <fullName evidence="2">Uncharacterized protein</fullName>
    </submittedName>
</protein>
<dbReference type="PROSITE" id="PS51257">
    <property type="entry name" value="PROKAR_LIPOPROTEIN"/>
    <property type="match status" value="1"/>
</dbReference>
<evidence type="ECO:0000313" key="2">
    <source>
        <dbReference type="EMBL" id="MQX36605.1"/>
    </source>
</evidence>
<dbReference type="OrthoDB" id="9995484at2"/>
<reference evidence="2 3" key="1">
    <citation type="submission" date="2019-10" db="EMBL/GenBank/DDBJ databases">
        <title>Draft whole-genome sequence of the purple nonsulfur photosynthetic bacterium Roseospira navarrensis DSM 15114.</title>
        <authorList>
            <person name="Kyndt J.A."/>
            <person name="Meyer T.E."/>
        </authorList>
    </citation>
    <scope>NUCLEOTIDE SEQUENCE [LARGE SCALE GENOMIC DNA]</scope>
    <source>
        <strain evidence="2 3">DSM 15114</strain>
    </source>
</reference>
<gene>
    <name evidence="2" type="ORF">GHC57_08755</name>
</gene>
<feature type="compositionally biased region" description="Basic and acidic residues" evidence="1">
    <location>
        <begin position="46"/>
        <end position="57"/>
    </location>
</feature>
<organism evidence="2 3">
    <name type="scientific">Roseospira navarrensis</name>
    <dbReference type="NCBI Taxonomy" id="140058"/>
    <lineage>
        <taxon>Bacteria</taxon>
        <taxon>Pseudomonadati</taxon>
        <taxon>Pseudomonadota</taxon>
        <taxon>Alphaproteobacteria</taxon>
        <taxon>Rhodospirillales</taxon>
        <taxon>Rhodospirillaceae</taxon>
        <taxon>Roseospira</taxon>
    </lineage>
</organism>
<comment type="caution">
    <text evidence="2">The sequence shown here is derived from an EMBL/GenBank/DDBJ whole genome shotgun (WGS) entry which is preliminary data.</text>
</comment>
<dbReference type="Proteomes" id="UP000434582">
    <property type="component" value="Unassembled WGS sequence"/>
</dbReference>
<accession>A0A7X1ZDL4</accession>
<dbReference type="AlphaFoldDB" id="A0A7X1ZDL4"/>
<dbReference type="EMBL" id="WIVE01000022">
    <property type="protein sequence ID" value="MQX36605.1"/>
    <property type="molecule type" value="Genomic_DNA"/>
</dbReference>
<sequence length="74" mass="8030">MRGAGRLAFGLALGLSLALVTGCGRKAPNLPPEGSTYPRVYPTPRVLDEPRPEEGRPRSSIIDPRSVDRTQPVY</sequence>
<evidence type="ECO:0000256" key="1">
    <source>
        <dbReference type="SAM" id="MobiDB-lite"/>
    </source>
</evidence>
<evidence type="ECO:0000313" key="3">
    <source>
        <dbReference type="Proteomes" id="UP000434582"/>
    </source>
</evidence>
<dbReference type="RefSeq" id="WP_153343250.1">
    <property type="nucleotide sequence ID" value="NZ_WIVE01000022.1"/>
</dbReference>
<feature type="region of interest" description="Disordered" evidence="1">
    <location>
        <begin position="25"/>
        <end position="74"/>
    </location>
</feature>
<name>A0A7X1ZDL4_9PROT</name>